<keyword evidence="1" id="KW-0732">Signal</keyword>
<dbReference type="Proteomes" id="UP001208114">
    <property type="component" value="Unassembled WGS sequence"/>
</dbReference>
<organism evidence="2 3">
    <name type="scientific">Chryseobacterium gilvum</name>
    <dbReference type="NCBI Taxonomy" id="2976534"/>
    <lineage>
        <taxon>Bacteria</taxon>
        <taxon>Pseudomonadati</taxon>
        <taxon>Bacteroidota</taxon>
        <taxon>Flavobacteriia</taxon>
        <taxon>Flavobacteriales</taxon>
        <taxon>Weeksellaceae</taxon>
        <taxon>Chryseobacterium group</taxon>
        <taxon>Chryseobacterium</taxon>
    </lineage>
</organism>
<gene>
    <name evidence="2" type="ORF">N0B16_10870</name>
</gene>
<feature type="signal peptide" evidence="1">
    <location>
        <begin position="1"/>
        <end position="18"/>
    </location>
</feature>
<evidence type="ECO:0000256" key="1">
    <source>
        <dbReference type="SAM" id="SignalP"/>
    </source>
</evidence>
<evidence type="ECO:0000313" key="2">
    <source>
        <dbReference type="EMBL" id="MCU7614940.1"/>
    </source>
</evidence>
<keyword evidence="3" id="KW-1185">Reference proteome</keyword>
<protein>
    <submittedName>
        <fullName evidence="2">Uncharacterized protein</fullName>
    </submittedName>
</protein>
<comment type="caution">
    <text evidence="2">The sequence shown here is derived from an EMBL/GenBank/DDBJ whole genome shotgun (WGS) entry which is preliminary data.</text>
</comment>
<dbReference type="EMBL" id="JAOTEN010000003">
    <property type="protein sequence ID" value="MCU7614940.1"/>
    <property type="molecule type" value="Genomic_DNA"/>
</dbReference>
<dbReference type="RefSeq" id="WP_262990962.1">
    <property type="nucleotide sequence ID" value="NZ_JAOTEN010000003.1"/>
</dbReference>
<feature type="chain" id="PRO_5046074803" evidence="1">
    <location>
        <begin position="19"/>
        <end position="93"/>
    </location>
</feature>
<proteinExistence type="predicted"/>
<name>A0ABT2VYX2_9FLAO</name>
<reference evidence="3" key="1">
    <citation type="submission" date="2023-07" db="EMBL/GenBank/DDBJ databases">
        <title>Chryseobacterium sp. GMJ5 Genome sequencing and assembly.</title>
        <authorList>
            <person name="Jung Y."/>
        </authorList>
    </citation>
    <scope>NUCLEOTIDE SEQUENCE [LARGE SCALE GENOMIC DNA]</scope>
    <source>
        <strain evidence="3">GMJ5</strain>
    </source>
</reference>
<sequence>MKKILLMAAFVAAGLVNAKNAETKVPKEVQELKTEKSEKTLRLCGVFVTFYDPKGNVTGTQWFITDAPTISSCQAYQSFVQWNLANSGFTIEP</sequence>
<evidence type="ECO:0000313" key="3">
    <source>
        <dbReference type="Proteomes" id="UP001208114"/>
    </source>
</evidence>
<accession>A0ABT2VYX2</accession>